<dbReference type="PROSITE" id="PS50989">
    <property type="entry name" value="COA_CT_CTER"/>
    <property type="match status" value="1"/>
</dbReference>
<comment type="catalytic activity">
    <reaction evidence="18">
        <text>N(6)-carboxybiotinyl-L-lysyl-[protein] + acetyl-CoA = N(6)-biotinyl-L-lysyl-[protein] + malonyl-CoA</text>
        <dbReference type="Rhea" id="RHEA:54728"/>
        <dbReference type="Rhea" id="RHEA-COMP:10505"/>
        <dbReference type="Rhea" id="RHEA-COMP:10506"/>
        <dbReference type="ChEBI" id="CHEBI:57288"/>
        <dbReference type="ChEBI" id="CHEBI:57384"/>
        <dbReference type="ChEBI" id="CHEBI:83144"/>
        <dbReference type="ChEBI" id="CHEBI:83145"/>
        <dbReference type="EC" id="2.1.3.15"/>
    </reaction>
</comment>
<dbReference type="Gene3D" id="3.90.226.10">
    <property type="entry name" value="2-enoyl-CoA Hydratase, Chain A, domain 1"/>
    <property type="match status" value="2"/>
</dbReference>
<dbReference type="GO" id="GO:0006633">
    <property type="term" value="P:fatty acid biosynthetic process"/>
    <property type="evidence" value="ECO:0007669"/>
    <property type="project" value="UniProtKB-KW"/>
</dbReference>
<keyword evidence="9" id="KW-0963">Cytoplasm</keyword>
<evidence type="ECO:0000256" key="2">
    <source>
        <dbReference type="ARBA" id="ARBA00004496"/>
    </source>
</evidence>
<organism evidence="21 22">
    <name type="scientific">Pseudodesulfovibrio hydrargyri</name>
    <dbReference type="NCBI Taxonomy" id="2125990"/>
    <lineage>
        <taxon>Bacteria</taxon>
        <taxon>Pseudomonadati</taxon>
        <taxon>Thermodesulfobacteriota</taxon>
        <taxon>Desulfovibrionia</taxon>
        <taxon>Desulfovibrionales</taxon>
        <taxon>Desulfovibrionaceae</taxon>
    </lineage>
</organism>
<dbReference type="PROSITE" id="PS50980">
    <property type="entry name" value="COA_CT_NTER"/>
    <property type="match status" value="1"/>
</dbReference>
<evidence type="ECO:0000256" key="18">
    <source>
        <dbReference type="ARBA" id="ARBA00049152"/>
    </source>
</evidence>
<feature type="domain" description="CoA carboxyltransferase C-terminal" evidence="20">
    <location>
        <begin position="57"/>
        <end position="320"/>
    </location>
</feature>
<comment type="subcellular location">
    <subcellularLocation>
        <location evidence="2">Cytoplasm</location>
    </subcellularLocation>
</comment>
<comment type="subunit">
    <text evidence="6">Acetyl-CoA carboxylase is a heterotetramer composed of biotin carboxyl carrier protein (AccB), biotin carboxylase (AccC) and two subunits of ACCase subunit beta/alpha.</text>
</comment>
<dbReference type="GO" id="GO:0016743">
    <property type="term" value="F:carboxyl- or carbamoyltransferase activity"/>
    <property type="evidence" value="ECO:0007669"/>
    <property type="project" value="InterPro"/>
</dbReference>
<evidence type="ECO:0000256" key="14">
    <source>
        <dbReference type="ARBA" id="ARBA00022840"/>
    </source>
</evidence>
<feature type="domain" description="CoA carboxyltransferase N-terminal" evidence="19">
    <location>
        <begin position="495"/>
        <end position="755"/>
    </location>
</feature>
<dbReference type="PANTHER" id="PTHR42853">
    <property type="entry name" value="ACETYL-COENZYME A CARBOXYLASE CARBOXYL TRANSFERASE SUBUNIT ALPHA"/>
    <property type="match status" value="1"/>
</dbReference>
<evidence type="ECO:0000256" key="15">
    <source>
        <dbReference type="ARBA" id="ARBA00023098"/>
    </source>
</evidence>
<gene>
    <name evidence="21" type="primary">accD_2</name>
    <name evidence="21" type="ORF">BerOc1_03404</name>
</gene>
<dbReference type="InterPro" id="IPR011763">
    <property type="entry name" value="COA_CT_C"/>
</dbReference>
<dbReference type="Proteomes" id="UP000181901">
    <property type="component" value="Unassembled WGS sequence"/>
</dbReference>
<protein>
    <recommendedName>
        <fullName evidence="8">Acetyl-coenzyme A carboxylase carboxyl transferase subunits beta/alpha</fullName>
        <ecNumber evidence="7">2.1.3.15</ecNumber>
    </recommendedName>
</protein>
<dbReference type="InterPro" id="IPR001095">
    <property type="entry name" value="Acetyl_CoA_COase_a_su"/>
</dbReference>
<keyword evidence="10" id="KW-0444">Lipid biosynthesis</keyword>
<evidence type="ECO:0000256" key="17">
    <source>
        <dbReference type="ARBA" id="ARBA00025280"/>
    </source>
</evidence>
<dbReference type="GO" id="GO:0003989">
    <property type="term" value="F:acetyl-CoA carboxylase activity"/>
    <property type="evidence" value="ECO:0007669"/>
    <property type="project" value="InterPro"/>
</dbReference>
<keyword evidence="16" id="KW-0275">Fatty acid biosynthesis</keyword>
<name>A0A1J5N747_9BACT</name>
<evidence type="ECO:0000256" key="16">
    <source>
        <dbReference type="ARBA" id="ARBA00023160"/>
    </source>
</evidence>
<comment type="function">
    <text evidence="17">Component of the acetyl coenzyme A carboxylase (ACC) complex. Biotin carboxylase (BC) catalyzes the carboxylation of biotin on its carrier protein (BCCP) and then the CO(2) group is transferred by the transcarboxylase to acetyl-CoA to form malonyl-CoA.</text>
</comment>
<evidence type="ECO:0000256" key="7">
    <source>
        <dbReference type="ARBA" id="ARBA00011883"/>
    </source>
</evidence>
<evidence type="ECO:0000256" key="9">
    <source>
        <dbReference type="ARBA" id="ARBA00022490"/>
    </source>
</evidence>
<keyword evidence="15" id="KW-0443">Lipid metabolism</keyword>
<keyword evidence="12" id="KW-0547">Nucleotide-binding</keyword>
<comment type="similarity">
    <text evidence="5">In the N-terminal section; belongs to the AccD/PCCB family.</text>
</comment>
<keyword evidence="22" id="KW-1185">Reference proteome</keyword>
<evidence type="ECO:0000256" key="5">
    <source>
        <dbReference type="ARBA" id="ARBA00010284"/>
    </source>
</evidence>
<evidence type="ECO:0000259" key="20">
    <source>
        <dbReference type="PROSITE" id="PS50989"/>
    </source>
</evidence>
<evidence type="ECO:0000256" key="8">
    <source>
        <dbReference type="ARBA" id="ARBA00018312"/>
    </source>
</evidence>
<dbReference type="GO" id="GO:2001295">
    <property type="term" value="P:malonyl-CoA biosynthetic process"/>
    <property type="evidence" value="ECO:0007669"/>
    <property type="project" value="UniProtKB-UniPathway"/>
</dbReference>
<dbReference type="Pfam" id="PF03255">
    <property type="entry name" value="ACCA"/>
    <property type="match status" value="1"/>
</dbReference>
<keyword evidence="14" id="KW-0067">ATP-binding</keyword>
<evidence type="ECO:0000313" key="21">
    <source>
        <dbReference type="EMBL" id="OIQ51451.1"/>
    </source>
</evidence>
<dbReference type="InterPro" id="IPR000438">
    <property type="entry name" value="Acetyl_CoA_COase_Trfase_b_su"/>
</dbReference>
<dbReference type="OrthoDB" id="9772975at2"/>
<dbReference type="SUPFAM" id="SSF52096">
    <property type="entry name" value="ClpP/crotonase"/>
    <property type="match status" value="2"/>
</dbReference>
<dbReference type="PANTHER" id="PTHR42853:SF3">
    <property type="entry name" value="ACETYL-COENZYME A CARBOXYLASE CARBOXYL TRANSFERASE SUBUNIT ALPHA, CHLOROPLASTIC"/>
    <property type="match status" value="1"/>
</dbReference>
<evidence type="ECO:0000256" key="13">
    <source>
        <dbReference type="ARBA" id="ARBA00022832"/>
    </source>
</evidence>
<evidence type="ECO:0000256" key="12">
    <source>
        <dbReference type="ARBA" id="ARBA00022741"/>
    </source>
</evidence>
<keyword evidence="11 21" id="KW-0808">Transferase</keyword>
<dbReference type="EMBL" id="LKAQ01000004">
    <property type="protein sequence ID" value="OIQ51451.1"/>
    <property type="molecule type" value="Genomic_DNA"/>
</dbReference>
<evidence type="ECO:0000256" key="1">
    <source>
        <dbReference type="ARBA" id="ARBA00001947"/>
    </source>
</evidence>
<keyword evidence="13" id="KW-0276">Fatty acid metabolism</keyword>
<keyword evidence="21" id="KW-0436">Ligase</keyword>
<dbReference type="PRINTS" id="PR01070">
    <property type="entry name" value="ACCCTRFRASEB"/>
</dbReference>
<evidence type="ECO:0000313" key="22">
    <source>
        <dbReference type="Proteomes" id="UP000181901"/>
    </source>
</evidence>
<dbReference type="GO" id="GO:0005524">
    <property type="term" value="F:ATP binding"/>
    <property type="evidence" value="ECO:0007669"/>
    <property type="project" value="UniProtKB-KW"/>
</dbReference>
<evidence type="ECO:0000256" key="11">
    <source>
        <dbReference type="ARBA" id="ARBA00022679"/>
    </source>
</evidence>
<evidence type="ECO:0000256" key="3">
    <source>
        <dbReference type="ARBA" id="ARBA00004956"/>
    </source>
</evidence>
<dbReference type="UniPathway" id="UPA00655">
    <property type="reaction ID" value="UER00711"/>
</dbReference>
<evidence type="ECO:0000256" key="6">
    <source>
        <dbReference type="ARBA" id="ARBA00011664"/>
    </source>
</evidence>
<comment type="cofactor">
    <cofactor evidence="1">
        <name>Zn(2+)</name>
        <dbReference type="ChEBI" id="CHEBI:29105"/>
    </cofactor>
</comment>
<comment type="pathway">
    <text evidence="3">Lipid metabolism; malonyl-CoA biosynthesis; malonyl-CoA from acetyl-CoA: step 1/1.</text>
</comment>
<dbReference type="GO" id="GO:0009317">
    <property type="term" value="C:acetyl-CoA carboxylase complex"/>
    <property type="evidence" value="ECO:0007669"/>
    <property type="project" value="InterPro"/>
</dbReference>
<accession>A0A1J5N747</accession>
<dbReference type="AlphaFoldDB" id="A0A1J5N747"/>
<comment type="caution">
    <text evidence="21">The sequence shown here is derived from an EMBL/GenBank/DDBJ whole genome shotgun (WGS) entry which is preliminary data.</text>
</comment>
<evidence type="ECO:0000256" key="10">
    <source>
        <dbReference type="ARBA" id="ARBA00022516"/>
    </source>
</evidence>
<dbReference type="InterPro" id="IPR029045">
    <property type="entry name" value="ClpP/crotonase-like_dom_sf"/>
</dbReference>
<proteinExistence type="inferred from homology"/>
<reference evidence="21 22" key="1">
    <citation type="submission" date="2015-09" db="EMBL/GenBank/DDBJ databases">
        <title>Genome of Desulfovibrio dechloracetivorans BerOc1, a mercury methylating strain isolated from highly hydrocarbons and metals contaminated coastal sediments.</title>
        <authorList>
            <person name="Goni Urriza M."/>
            <person name="Gassie C."/>
            <person name="Bouchez O."/>
            <person name="Klopp C."/>
            <person name="Ranchou-Peyruse A."/>
            <person name="Remy G."/>
        </authorList>
    </citation>
    <scope>NUCLEOTIDE SEQUENCE [LARGE SCALE GENOMIC DNA]</scope>
    <source>
        <strain evidence="21 22">BerOc1</strain>
    </source>
</reference>
<comment type="similarity">
    <text evidence="4">In the C-terminal section; belongs to the AccA family.</text>
</comment>
<dbReference type="RefSeq" id="WP_071546931.1">
    <property type="nucleotide sequence ID" value="NZ_LKAQ01000004.1"/>
</dbReference>
<sequence>MDRERRIQGLRDRLTYIRDIFANREDESIRLLAAKFGELLERHRLMPGGVKREELSRIEDLFDFSERKLDTTLTPMDRVRIVRHPQRICLKDILENVYDNYTEIGGRGEYNIDPSMLIARAVFSRRVGDKVTNQMVMVIGQEKGHGEAFRNGGSVKPWGNAKALHYMKVAETENIPVHTFVFTPGAYPVEDWPGAAQQIARNLYELAGLRVPVVAVFSEGGSGGAEAIGLADRRIMLSHGYYSVISPEGAAAIEAGLRSGDRTTPELIEKCARQLHITAEDNLENGYVDRVLREPPLGARPSHYEFFRELRRELIQTTNEVVSSVKSMKLYRAMAVRTTKTDDAESIYMRWTLSQSALDRMVEQRQRKFRAMSRHARLDGTGVITRAVAATKGTIWATHSFLRYDLLGRQKKRLNAVFEDLGAEAHLVRHKVLMPLKKTLDKVLPGNGNTPPKVGEAVVDRLTRLSCPEDGACLVGSEWAWTSPRSQEDRTISCPNVRTHHCPDLWVPDLFGDFAGVCPSCGHHFPMEYRWYLQNVFDYSESKEFNRQLESINPLGYEKFDTKLDKAKERTGLKSACITFETSIEEVDAVVAVFCAPFRGGSVGAAEGEKFIRAAERATRKRQPFIAYVHGTAGIRIQEGVNGVIQMPRCTIAVRRYIDAGGLYLVLYDTNSYAGPVASFLGCSPYQFAVQSSNIGFAGPGVISETTGIAVPPNYHKAYHALSRGHIHGIWDRREVKKNLHQSLLTMGGRNLYYR</sequence>
<evidence type="ECO:0000256" key="4">
    <source>
        <dbReference type="ARBA" id="ARBA00006276"/>
    </source>
</evidence>
<dbReference type="EC" id="2.1.3.15" evidence="7"/>
<evidence type="ECO:0000259" key="19">
    <source>
        <dbReference type="PROSITE" id="PS50980"/>
    </source>
</evidence>
<dbReference type="InterPro" id="IPR011762">
    <property type="entry name" value="COA_CT_N"/>
</dbReference>